<organism evidence="2">
    <name type="scientific">marine sediment metagenome</name>
    <dbReference type="NCBI Taxonomy" id="412755"/>
    <lineage>
        <taxon>unclassified sequences</taxon>
        <taxon>metagenomes</taxon>
        <taxon>ecological metagenomes</taxon>
    </lineage>
</organism>
<protein>
    <submittedName>
        <fullName evidence="2">Uncharacterized protein</fullName>
    </submittedName>
</protein>
<evidence type="ECO:0000256" key="1">
    <source>
        <dbReference type="SAM" id="Phobius"/>
    </source>
</evidence>
<accession>A0A0F9DE74</accession>
<keyword evidence="1" id="KW-0812">Transmembrane</keyword>
<keyword evidence="1" id="KW-0472">Membrane</keyword>
<evidence type="ECO:0000313" key="2">
    <source>
        <dbReference type="EMBL" id="KKL16081.1"/>
    </source>
</evidence>
<keyword evidence="1" id="KW-1133">Transmembrane helix</keyword>
<proteinExistence type="predicted"/>
<comment type="caution">
    <text evidence="2">The sequence shown here is derived from an EMBL/GenBank/DDBJ whole genome shotgun (WGS) entry which is preliminary data.</text>
</comment>
<sequence length="58" mass="6861">MNENPLPPDHPMVHKETIGELFWFAFGVIFMIAFLTFTFLPIMVPWANMIREFWFGGK</sequence>
<reference evidence="2" key="1">
    <citation type="journal article" date="2015" name="Nature">
        <title>Complex archaea that bridge the gap between prokaryotes and eukaryotes.</title>
        <authorList>
            <person name="Spang A."/>
            <person name="Saw J.H."/>
            <person name="Jorgensen S.L."/>
            <person name="Zaremba-Niedzwiedzka K."/>
            <person name="Martijn J."/>
            <person name="Lind A.E."/>
            <person name="van Eijk R."/>
            <person name="Schleper C."/>
            <person name="Guy L."/>
            <person name="Ettema T.J."/>
        </authorList>
    </citation>
    <scope>NUCLEOTIDE SEQUENCE</scope>
</reference>
<dbReference type="AlphaFoldDB" id="A0A0F9DE74"/>
<feature type="transmembrane region" description="Helical" evidence="1">
    <location>
        <begin position="21"/>
        <end position="44"/>
    </location>
</feature>
<dbReference type="EMBL" id="LAZR01039806">
    <property type="protein sequence ID" value="KKL16081.1"/>
    <property type="molecule type" value="Genomic_DNA"/>
</dbReference>
<gene>
    <name evidence="2" type="ORF">LCGC14_2499170</name>
</gene>
<name>A0A0F9DE74_9ZZZZ</name>